<dbReference type="Proteomes" id="UP001294412">
    <property type="component" value="Unassembled WGS sequence"/>
</dbReference>
<proteinExistence type="predicted"/>
<keyword evidence="2" id="KW-1185">Reference proteome</keyword>
<name>A0ABU5HZZ0_9HYPH</name>
<accession>A0ABU5HZZ0</accession>
<comment type="caution">
    <text evidence="1">The sequence shown here is derived from an EMBL/GenBank/DDBJ whole genome shotgun (WGS) entry which is preliminary data.</text>
</comment>
<dbReference type="EMBL" id="JAXLPB010000001">
    <property type="protein sequence ID" value="MDY8108303.1"/>
    <property type="molecule type" value="Genomic_DNA"/>
</dbReference>
<evidence type="ECO:0000313" key="1">
    <source>
        <dbReference type="EMBL" id="MDY8108303.1"/>
    </source>
</evidence>
<dbReference type="RefSeq" id="WP_322185752.1">
    <property type="nucleotide sequence ID" value="NZ_JAXLPB010000001.1"/>
</dbReference>
<protein>
    <submittedName>
        <fullName evidence="1">Uncharacterized protein</fullName>
    </submittedName>
</protein>
<sequence length="85" mass="9057">MPDSAELHNELARKFVMDVASQVKTEAEMMVVVESTLLAAMLVMTKGFNAKPGTSVGMIEAAVQRATERFTEKLAGADAGKDAGR</sequence>
<evidence type="ECO:0000313" key="2">
    <source>
        <dbReference type="Proteomes" id="UP001294412"/>
    </source>
</evidence>
<reference evidence="1 2" key="1">
    <citation type="submission" date="2023-12" db="EMBL/GenBank/DDBJ databases">
        <title>Description of Novel Strain Fulvimarina sp. 2208YS6-2-32 isolated from Uroteuthis (Photololigo) edulis.</title>
        <authorList>
            <person name="Park J.-S."/>
        </authorList>
    </citation>
    <scope>NUCLEOTIDE SEQUENCE [LARGE SCALE GENOMIC DNA]</scope>
    <source>
        <strain evidence="1 2">2208YS6-2-32</strain>
    </source>
</reference>
<gene>
    <name evidence="1" type="ORF">U0C82_03950</name>
</gene>
<organism evidence="1 2">
    <name type="scientific">Fulvimarina uroteuthidis</name>
    <dbReference type="NCBI Taxonomy" id="3098149"/>
    <lineage>
        <taxon>Bacteria</taxon>
        <taxon>Pseudomonadati</taxon>
        <taxon>Pseudomonadota</taxon>
        <taxon>Alphaproteobacteria</taxon>
        <taxon>Hyphomicrobiales</taxon>
        <taxon>Aurantimonadaceae</taxon>
        <taxon>Fulvimarina</taxon>
    </lineage>
</organism>